<sequence length="182" mass="21646">MGEQQEYINDSILENQKIATPNLNPNNEIQLIVDQQDEIKQTKQTRPSKFQQFQAIFTAALITVLNSHCENIINMNAPQICLQLNSFFKTNNQKQFWTKMQQIIPSRTDVQLREYYQKQYQKCLYNDKITDIDKNSLKQLIIQMHECPPAEIANEFLDQVGVQKYFKRRIIMFIVYQKKHIQ</sequence>
<accession>A0AA86N660</accession>
<protein>
    <submittedName>
        <fullName evidence="2">Hypothetical_protein</fullName>
    </submittedName>
</protein>
<reference evidence="2 3" key="2">
    <citation type="submission" date="2024-07" db="EMBL/GenBank/DDBJ databases">
        <authorList>
            <person name="Akdeniz Z."/>
        </authorList>
    </citation>
    <scope>NUCLEOTIDE SEQUENCE [LARGE SCALE GENOMIC DNA]</scope>
</reference>
<evidence type="ECO:0000313" key="3">
    <source>
        <dbReference type="Proteomes" id="UP001642409"/>
    </source>
</evidence>
<keyword evidence="3" id="KW-1185">Reference proteome</keyword>
<comment type="caution">
    <text evidence="1">The sequence shown here is derived from an EMBL/GenBank/DDBJ whole genome shotgun (WGS) entry which is preliminary data.</text>
</comment>
<dbReference type="AlphaFoldDB" id="A0AA86N660"/>
<dbReference type="EMBL" id="CATOUU010000026">
    <property type="protein sequence ID" value="CAI9913565.1"/>
    <property type="molecule type" value="Genomic_DNA"/>
</dbReference>
<reference evidence="1" key="1">
    <citation type="submission" date="2023-06" db="EMBL/GenBank/DDBJ databases">
        <authorList>
            <person name="Kurt Z."/>
        </authorList>
    </citation>
    <scope>NUCLEOTIDE SEQUENCE</scope>
</reference>
<gene>
    <name evidence="1" type="ORF">HINF_LOCUS1210</name>
    <name evidence="2" type="ORF">HINF_LOCUS55050</name>
</gene>
<evidence type="ECO:0000313" key="1">
    <source>
        <dbReference type="EMBL" id="CAI9913565.1"/>
    </source>
</evidence>
<dbReference type="Proteomes" id="UP001642409">
    <property type="component" value="Unassembled WGS sequence"/>
</dbReference>
<proteinExistence type="predicted"/>
<name>A0AA86N660_9EUKA</name>
<organism evidence="1">
    <name type="scientific">Hexamita inflata</name>
    <dbReference type="NCBI Taxonomy" id="28002"/>
    <lineage>
        <taxon>Eukaryota</taxon>
        <taxon>Metamonada</taxon>
        <taxon>Diplomonadida</taxon>
        <taxon>Hexamitidae</taxon>
        <taxon>Hexamitinae</taxon>
        <taxon>Hexamita</taxon>
    </lineage>
</organism>
<dbReference type="EMBL" id="CAXDID020000289">
    <property type="protein sequence ID" value="CAL6071237.1"/>
    <property type="molecule type" value="Genomic_DNA"/>
</dbReference>
<evidence type="ECO:0000313" key="2">
    <source>
        <dbReference type="EMBL" id="CAL6071237.1"/>
    </source>
</evidence>